<dbReference type="CDD" id="cd00201">
    <property type="entry name" value="WW"/>
    <property type="match status" value="1"/>
</dbReference>
<dbReference type="InterPro" id="IPR001202">
    <property type="entry name" value="WW_dom"/>
</dbReference>
<dbReference type="Gene3D" id="2.20.70.10">
    <property type="match status" value="1"/>
</dbReference>
<dbReference type="RefSeq" id="XP_009227993.1">
    <property type="nucleotide sequence ID" value="XM_009229729.1"/>
</dbReference>
<dbReference type="OrthoDB" id="413400at2759"/>
<feature type="region of interest" description="Disordered" evidence="1">
    <location>
        <begin position="65"/>
        <end position="87"/>
    </location>
</feature>
<dbReference type="SUPFAM" id="SSF51045">
    <property type="entry name" value="WW domain"/>
    <property type="match status" value="1"/>
</dbReference>
<name>J3PEB5_GAET3</name>
<keyword evidence="5" id="KW-1185">Reference proteome</keyword>
<proteinExistence type="predicted"/>
<reference evidence="4" key="4">
    <citation type="journal article" date="2015" name="G3 (Bethesda)">
        <title>Genome sequences of three phytopathogenic species of the Magnaporthaceae family of fungi.</title>
        <authorList>
            <person name="Okagaki L.H."/>
            <person name="Nunes C.C."/>
            <person name="Sailsbery J."/>
            <person name="Clay B."/>
            <person name="Brown D."/>
            <person name="John T."/>
            <person name="Oh Y."/>
            <person name="Young N."/>
            <person name="Fitzgerald M."/>
            <person name="Haas B.J."/>
            <person name="Zeng Q."/>
            <person name="Young S."/>
            <person name="Adiconis X."/>
            <person name="Fan L."/>
            <person name="Levin J.Z."/>
            <person name="Mitchell T.K."/>
            <person name="Okubara P.A."/>
            <person name="Farman M.L."/>
            <person name="Kohn L.M."/>
            <person name="Birren B."/>
            <person name="Ma L.-J."/>
            <person name="Dean R.A."/>
        </authorList>
    </citation>
    <scope>NUCLEOTIDE SEQUENCE</scope>
    <source>
        <strain evidence="4">R3-111a-1</strain>
    </source>
</reference>
<gene>
    <name evidence="4" type="primary">20352296</name>
    <name evidence="3" type="ORF">GGTG_11838</name>
</gene>
<dbReference type="GeneID" id="20352296"/>
<reference evidence="4" key="5">
    <citation type="submission" date="2018-04" db="UniProtKB">
        <authorList>
            <consortium name="EnsemblFungi"/>
        </authorList>
    </citation>
    <scope>IDENTIFICATION</scope>
    <source>
        <strain evidence="4">R3-111a-1</strain>
    </source>
</reference>
<dbReference type="HOGENOM" id="CLU_1310358_0_0_1"/>
<dbReference type="EMBL" id="GL385401">
    <property type="protein sequence ID" value="EJT70815.1"/>
    <property type="molecule type" value="Genomic_DNA"/>
</dbReference>
<organism evidence="3">
    <name type="scientific">Gaeumannomyces tritici (strain R3-111a-1)</name>
    <name type="common">Wheat and barley take-all root rot fungus</name>
    <name type="synonym">Gaeumannomyces graminis var. tritici</name>
    <dbReference type="NCBI Taxonomy" id="644352"/>
    <lineage>
        <taxon>Eukaryota</taxon>
        <taxon>Fungi</taxon>
        <taxon>Dikarya</taxon>
        <taxon>Ascomycota</taxon>
        <taxon>Pezizomycotina</taxon>
        <taxon>Sordariomycetes</taxon>
        <taxon>Sordariomycetidae</taxon>
        <taxon>Magnaporthales</taxon>
        <taxon>Magnaporthaceae</taxon>
        <taxon>Gaeumannomyces</taxon>
    </lineage>
</organism>
<accession>J3PEB5</accession>
<sequence>MAPKISLSNVPVPYAYSKRISEDGHVYHADHATRTTSWLHPGKLKALQDAGVVGAAPGLPDFVKDPRAGGVPAPVPAPWEAREGREPGEVEYRNRDTGAVEGIHPDAAALARNRGGREVATSTLLPWDDKGMAEEADVYLARGELPPWVLEETTAPPAGSGLKPEVYWVNYRTGLKREGQSPLQEFNEGMLIARQRALGLPVSTRGPVRNIKL</sequence>
<dbReference type="SMART" id="SM00456">
    <property type="entry name" value="WW"/>
    <property type="match status" value="1"/>
</dbReference>
<dbReference type="AlphaFoldDB" id="J3PEB5"/>
<feature type="domain" description="WW" evidence="2">
    <location>
        <begin position="10"/>
        <end position="43"/>
    </location>
</feature>
<dbReference type="PROSITE" id="PS50020">
    <property type="entry name" value="WW_DOMAIN_2"/>
    <property type="match status" value="1"/>
</dbReference>
<protein>
    <recommendedName>
        <fullName evidence="2">WW domain-containing protein</fullName>
    </recommendedName>
</protein>
<dbReference type="Proteomes" id="UP000006039">
    <property type="component" value="Unassembled WGS sequence"/>
</dbReference>
<dbReference type="InterPro" id="IPR036020">
    <property type="entry name" value="WW_dom_sf"/>
</dbReference>
<dbReference type="EnsemblFungi" id="EJT70815">
    <property type="protein sequence ID" value="EJT70815"/>
    <property type="gene ID" value="GGTG_11838"/>
</dbReference>
<reference evidence="3" key="2">
    <citation type="submission" date="2010-07" db="EMBL/GenBank/DDBJ databases">
        <authorList>
            <consortium name="The Broad Institute Genome Sequencing Platform"/>
            <consortium name="Broad Institute Genome Sequencing Center for Infectious Disease"/>
            <person name="Ma L.-J."/>
            <person name="Dead R."/>
            <person name="Young S."/>
            <person name="Zeng Q."/>
            <person name="Koehrsen M."/>
            <person name="Alvarado L."/>
            <person name="Berlin A."/>
            <person name="Chapman S.B."/>
            <person name="Chen Z."/>
            <person name="Freedman E."/>
            <person name="Gellesch M."/>
            <person name="Goldberg J."/>
            <person name="Griggs A."/>
            <person name="Gujja S."/>
            <person name="Heilman E.R."/>
            <person name="Heiman D."/>
            <person name="Hepburn T."/>
            <person name="Howarth C."/>
            <person name="Jen D."/>
            <person name="Larson L."/>
            <person name="Mehta T."/>
            <person name="Neiman D."/>
            <person name="Pearson M."/>
            <person name="Roberts A."/>
            <person name="Saif S."/>
            <person name="Shea T."/>
            <person name="Shenoy N."/>
            <person name="Sisk P."/>
            <person name="Stolte C."/>
            <person name="Sykes S."/>
            <person name="Walk T."/>
            <person name="White J."/>
            <person name="Yandava C."/>
            <person name="Haas B."/>
            <person name="Nusbaum C."/>
            <person name="Birren B."/>
        </authorList>
    </citation>
    <scope>NUCLEOTIDE SEQUENCE</scope>
    <source>
        <strain evidence="3">R3-111a-1</strain>
    </source>
</reference>
<evidence type="ECO:0000313" key="4">
    <source>
        <dbReference type="EnsemblFungi" id="EJT70815"/>
    </source>
</evidence>
<evidence type="ECO:0000313" key="5">
    <source>
        <dbReference type="Proteomes" id="UP000006039"/>
    </source>
</evidence>
<dbReference type="VEuPathDB" id="FungiDB:GGTG_11838"/>
<evidence type="ECO:0000256" key="1">
    <source>
        <dbReference type="SAM" id="MobiDB-lite"/>
    </source>
</evidence>
<reference evidence="3" key="3">
    <citation type="submission" date="2010-09" db="EMBL/GenBank/DDBJ databases">
        <title>Annotation of Gaeumannomyces graminis var. tritici R3-111a-1.</title>
        <authorList>
            <consortium name="The Broad Institute Genome Sequencing Platform"/>
            <person name="Ma L.-J."/>
            <person name="Dead R."/>
            <person name="Young S.K."/>
            <person name="Zeng Q."/>
            <person name="Gargeya S."/>
            <person name="Fitzgerald M."/>
            <person name="Haas B."/>
            <person name="Abouelleil A."/>
            <person name="Alvarado L."/>
            <person name="Arachchi H.M."/>
            <person name="Berlin A."/>
            <person name="Brown A."/>
            <person name="Chapman S.B."/>
            <person name="Chen Z."/>
            <person name="Dunbar C."/>
            <person name="Freedman E."/>
            <person name="Gearin G."/>
            <person name="Gellesch M."/>
            <person name="Goldberg J."/>
            <person name="Griggs A."/>
            <person name="Gujja S."/>
            <person name="Heiman D."/>
            <person name="Howarth C."/>
            <person name="Larson L."/>
            <person name="Lui A."/>
            <person name="MacDonald P.J.P."/>
            <person name="Mehta T."/>
            <person name="Montmayeur A."/>
            <person name="Murphy C."/>
            <person name="Neiman D."/>
            <person name="Pearson M."/>
            <person name="Priest M."/>
            <person name="Roberts A."/>
            <person name="Saif S."/>
            <person name="Shea T."/>
            <person name="Shenoy N."/>
            <person name="Sisk P."/>
            <person name="Stolte C."/>
            <person name="Sykes S."/>
            <person name="Yandava C."/>
            <person name="Wortman J."/>
            <person name="Nusbaum C."/>
            <person name="Birren B."/>
        </authorList>
    </citation>
    <scope>NUCLEOTIDE SEQUENCE</scope>
    <source>
        <strain evidence="3">R3-111a-1</strain>
    </source>
</reference>
<evidence type="ECO:0000259" key="2">
    <source>
        <dbReference type="PROSITE" id="PS50020"/>
    </source>
</evidence>
<reference evidence="5" key="1">
    <citation type="submission" date="2010-07" db="EMBL/GenBank/DDBJ databases">
        <title>The genome sequence of Gaeumannomyces graminis var. tritici strain R3-111a-1.</title>
        <authorList>
            <consortium name="The Broad Institute Genome Sequencing Platform"/>
            <person name="Ma L.-J."/>
            <person name="Dead R."/>
            <person name="Young S."/>
            <person name="Zeng Q."/>
            <person name="Koehrsen M."/>
            <person name="Alvarado L."/>
            <person name="Berlin A."/>
            <person name="Chapman S.B."/>
            <person name="Chen Z."/>
            <person name="Freedman E."/>
            <person name="Gellesch M."/>
            <person name="Goldberg J."/>
            <person name="Griggs A."/>
            <person name="Gujja S."/>
            <person name="Heilman E.R."/>
            <person name="Heiman D."/>
            <person name="Hepburn T."/>
            <person name="Howarth C."/>
            <person name="Jen D."/>
            <person name="Larson L."/>
            <person name="Mehta T."/>
            <person name="Neiman D."/>
            <person name="Pearson M."/>
            <person name="Roberts A."/>
            <person name="Saif S."/>
            <person name="Shea T."/>
            <person name="Shenoy N."/>
            <person name="Sisk P."/>
            <person name="Stolte C."/>
            <person name="Sykes S."/>
            <person name="Walk T."/>
            <person name="White J."/>
            <person name="Yandava C."/>
            <person name="Haas B."/>
            <person name="Nusbaum C."/>
            <person name="Birren B."/>
        </authorList>
    </citation>
    <scope>NUCLEOTIDE SEQUENCE [LARGE SCALE GENOMIC DNA]</scope>
    <source>
        <strain evidence="5">R3-111a-1</strain>
    </source>
</reference>
<evidence type="ECO:0000313" key="3">
    <source>
        <dbReference type="EMBL" id="EJT70815.1"/>
    </source>
</evidence>